<organism evidence="2 3">
    <name type="scientific">Zea mays</name>
    <name type="common">Maize</name>
    <dbReference type="NCBI Taxonomy" id="4577"/>
    <lineage>
        <taxon>Eukaryota</taxon>
        <taxon>Viridiplantae</taxon>
        <taxon>Streptophyta</taxon>
        <taxon>Embryophyta</taxon>
        <taxon>Tracheophyta</taxon>
        <taxon>Spermatophyta</taxon>
        <taxon>Magnoliopsida</taxon>
        <taxon>Liliopsida</taxon>
        <taxon>Poales</taxon>
        <taxon>Poaceae</taxon>
        <taxon>PACMAD clade</taxon>
        <taxon>Panicoideae</taxon>
        <taxon>Andropogonodae</taxon>
        <taxon>Andropogoneae</taxon>
        <taxon>Tripsacinae</taxon>
        <taxon>Zea</taxon>
    </lineage>
</organism>
<dbReference type="AlphaFoldDB" id="A0A804U9X5"/>
<protein>
    <submittedName>
        <fullName evidence="2">Uncharacterized protein</fullName>
    </submittedName>
</protein>
<keyword evidence="3" id="KW-1185">Reference proteome</keyword>
<dbReference type="EnsemblPlants" id="Zm00001eb264610_T001">
    <property type="protein sequence ID" value="Zm00001eb264610_P001"/>
    <property type="gene ID" value="Zm00001eb264610"/>
</dbReference>
<accession>A0A804U9X5</accession>
<feature type="compositionally biased region" description="Polar residues" evidence="1">
    <location>
        <begin position="1"/>
        <end position="10"/>
    </location>
</feature>
<proteinExistence type="predicted"/>
<feature type="compositionally biased region" description="Low complexity" evidence="1">
    <location>
        <begin position="16"/>
        <end position="40"/>
    </location>
</feature>
<feature type="compositionally biased region" description="Low complexity" evidence="1">
    <location>
        <begin position="67"/>
        <end position="79"/>
    </location>
</feature>
<sequence length="139" mass="15096">MQQWTRCFLQTRTSRRSCSSSPREPPTTRYSRQPPAQALPTQPPGIVSSFLSKPPAPEPLHHPPPSSSSLSSLGRCSPSNLPRWGGSSRPDFTCKSTKVVLGVVHATGDEPYIPSSHPFVLRDAGGRVNCDGSKKTENM</sequence>
<reference evidence="2" key="3">
    <citation type="submission" date="2021-05" db="UniProtKB">
        <authorList>
            <consortium name="EnsemblPlants"/>
        </authorList>
    </citation>
    <scope>IDENTIFICATION</scope>
    <source>
        <strain evidence="2">cv. B73</strain>
    </source>
</reference>
<feature type="region of interest" description="Disordered" evidence="1">
    <location>
        <begin position="1"/>
        <end position="92"/>
    </location>
</feature>
<evidence type="ECO:0000313" key="2">
    <source>
        <dbReference type="EnsemblPlants" id="Zm00001eb264610_P001"/>
    </source>
</evidence>
<dbReference type="Gramene" id="Zm00001eb264610_T001">
    <property type="protein sequence ID" value="Zm00001eb264610_P001"/>
    <property type="gene ID" value="Zm00001eb264610"/>
</dbReference>
<evidence type="ECO:0000256" key="1">
    <source>
        <dbReference type="SAM" id="MobiDB-lite"/>
    </source>
</evidence>
<dbReference type="Proteomes" id="UP000007305">
    <property type="component" value="Chromosome 6"/>
</dbReference>
<name>A0A804U9X5_MAIZE</name>
<feature type="compositionally biased region" description="Pro residues" evidence="1">
    <location>
        <begin position="54"/>
        <end position="66"/>
    </location>
</feature>
<dbReference type="InParanoid" id="A0A804U9X5"/>
<reference evidence="3" key="1">
    <citation type="journal article" date="2009" name="Science">
        <title>The B73 maize genome: complexity, diversity, and dynamics.</title>
        <authorList>
            <person name="Schnable P.S."/>
            <person name="Ware D."/>
            <person name="Fulton R.S."/>
            <person name="Stein J.C."/>
            <person name="Wei F."/>
            <person name="Pasternak S."/>
            <person name="Liang C."/>
            <person name="Zhang J."/>
            <person name="Fulton L."/>
            <person name="Graves T.A."/>
            <person name="Minx P."/>
            <person name="Reily A.D."/>
            <person name="Courtney L."/>
            <person name="Kruchowski S.S."/>
            <person name="Tomlinson C."/>
            <person name="Strong C."/>
            <person name="Delehaunty K."/>
            <person name="Fronick C."/>
            <person name="Courtney B."/>
            <person name="Rock S.M."/>
            <person name="Belter E."/>
            <person name="Du F."/>
            <person name="Kim K."/>
            <person name="Abbott R.M."/>
            <person name="Cotton M."/>
            <person name="Levy A."/>
            <person name="Marchetto P."/>
            <person name="Ochoa K."/>
            <person name="Jackson S.M."/>
            <person name="Gillam B."/>
            <person name="Chen W."/>
            <person name="Yan L."/>
            <person name="Higginbotham J."/>
            <person name="Cardenas M."/>
            <person name="Waligorski J."/>
            <person name="Applebaum E."/>
            <person name="Phelps L."/>
            <person name="Falcone J."/>
            <person name="Kanchi K."/>
            <person name="Thane T."/>
            <person name="Scimone A."/>
            <person name="Thane N."/>
            <person name="Henke J."/>
            <person name="Wang T."/>
            <person name="Ruppert J."/>
            <person name="Shah N."/>
            <person name="Rotter K."/>
            <person name="Hodges J."/>
            <person name="Ingenthron E."/>
            <person name="Cordes M."/>
            <person name="Kohlberg S."/>
            <person name="Sgro J."/>
            <person name="Delgado B."/>
            <person name="Mead K."/>
            <person name="Chinwalla A."/>
            <person name="Leonard S."/>
            <person name="Crouse K."/>
            <person name="Collura K."/>
            <person name="Kudrna D."/>
            <person name="Currie J."/>
            <person name="He R."/>
            <person name="Angelova A."/>
            <person name="Rajasekar S."/>
            <person name="Mueller T."/>
            <person name="Lomeli R."/>
            <person name="Scara G."/>
            <person name="Ko A."/>
            <person name="Delaney K."/>
            <person name="Wissotski M."/>
            <person name="Lopez G."/>
            <person name="Campos D."/>
            <person name="Braidotti M."/>
            <person name="Ashley E."/>
            <person name="Golser W."/>
            <person name="Kim H."/>
            <person name="Lee S."/>
            <person name="Lin J."/>
            <person name="Dujmic Z."/>
            <person name="Kim W."/>
            <person name="Talag J."/>
            <person name="Zuccolo A."/>
            <person name="Fan C."/>
            <person name="Sebastian A."/>
            <person name="Kramer M."/>
            <person name="Spiegel L."/>
            <person name="Nascimento L."/>
            <person name="Zutavern T."/>
            <person name="Miller B."/>
            <person name="Ambroise C."/>
            <person name="Muller S."/>
            <person name="Spooner W."/>
            <person name="Narechania A."/>
            <person name="Ren L."/>
            <person name="Wei S."/>
            <person name="Kumari S."/>
            <person name="Faga B."/>
            <person name="Levy M.J."/>
            <person name="McMahan L."/>
            <person name="Van Buren P."/>
            <person name="Vaughn M.W."/>
            <person name="Ying K."/>
            <person name="Yeh C.-T."/>
            <person name="Emrich S.J."/>
            <person name="Jia Y."/>
            <person name="Kalyanaraman A."/>
            <person name="Hsia A.-P."/>
            <person name="Barbazuk W.B."/>
            <person name="Baucom R.S."/>
            <person name="Brutnell T.P."/>
            <person name="Carpita N.C."/>
            <person name="Chaparro C."/>
            <person name="Chia J.-M."/>
            <person name="Deragon J.-M."/>
            <person name="Estill J.C."/>
            <person name="Fu Y."/>
            <person name="Jeddeloh J.A."/>
            <person name="Han Y."/>
            <person name="Lee H."/>
            <person name="Li P."/>
            <person name="Lisch D.R."/>
            <person name="Liu S."/>
            <person name="Liu Z."/>
            <person name="Nagel D.H."/>
            <person name="McCann M.C."/>
            <person name="SanMiguel P."/>
            <person name="Myers A.M."/>
            <person name="Nettleton D."/>
            <person name="Nguyen J."/>
            <person name="Penning B.W."/>
            <person name="Ponnala L."/>
            <person name="Schneider K.L."/>
            <person name="Schwartz D.C."/>
            <person name="Sharma A."/>
            <person name="Soderlund C."/>
            <person name="Springer N.M."/>
            <person name="Sun Q."/>
            <person name="Wang H."/>
            <person name="Waterman M."/>
            <person name="Westerman R."/>
            <person name="Wolfgruber T.K."/>
            <person name="Yang L."/>
            <person name="Yu Y."/>
            <person name="Zhang L."/>
            <person name="Zhou S."/>
            <person name="Zhu Q."/>
            <person name="Bennetzen J.L."/>
            <person name="Dawe R.K."/>
            <person name="Jiang J."/>
            <person name="Jiang N."/>
            <person name="Presting G.G."/>
            <person name="Wessler S.R."/>
            <person name="Aluru S."/>
            <person name="Martienssen R.A."/>
            <person name="Clifton S.W."/>
            <person name="McCombie W.R."/>
            <person name="Wing R.A."/>
            <person name="Wilson R.K."/>
        </authorList>
    </citation>
    <scope>NUCLEOTIDE SEQUENCE [LARGE SCALE GENOMIC DNA]</scope>
    <source>
        <strain evidence="3">cv. B73</strain>
    </source>
</reference>
<evidence type="ECO:0000313" key="3">
    <source>
        <dbReference type="Proteomes" id="UP000007305"/>
    </source>
</evidence>
<reference evidence="2" key="2">
    <citation type="submission" date="2019-07" db="EMBL/GenBank/DDBJ databases">
        <authorList>
            <person name="Seetharam A."/>
            <person name="Woodhouse M."/>
            <person name="Cannon E."/>
        </authorList>
    </citation>
    <scope>NUCLEOTIDE SEQUENCE [LARGE SCALE GENOMIC DNA]</scope>
    <source>
        <strain evidence="2">cv. B73</strain>
    </source>
</reference>